<dbReference type="EMBL" id="JAOYFB010000036">
    <property type="protein sequence ID" value="KAK4018198.1"/>
    <property type="molecule type" value="Genomic_DNA"/>
</dbReference>
<accession>A0ABQ9ZZ63</accession>
<evidence type="ECO:0000256" key="1">
    <source>
        <dbReference type="SAM" id="MobiDB-lite"/>
    </source>
</evidence>
<proteinExistence type="predicted"/>
<reference evidence="2 3" key="1">
    <citation type="journal article" date="2023" name="Nucleic Acids Res.">
        <title>The hologenome of Daphnia magna reveals possible DNA methylation and microbiome-mediated evolution of the host genome.</title>
        <authorList>
            <person name="Chaturvedi A."/>
            <person name="Li X."/>
            <person name="Dhandapani V."/>
            <person name="Marshall H."/>
            <person name="Kissane S."/>
            <person name="Cuenca-Cambronero M."/>
            <person name="Asole G."/>
            <person name="Calvet F."/>
            <person name="Ruiz-Romero M."/>
            <person name="Marangio P."/>
            <person name="Guigo R."/>
            <person name="Rago D."/>
            <person name="Mirbahai L."/>
            <person name="Eastwood N."/>
            <person name="Colbourne J.K."/>
            <person name="Zhou J."/>
            <person name="Mallon E."/>
            <person name="Orsini L."/>
        </authorList>
    </citation>
    <scope>NUCLEOTIDE SEQUENCE [LARGE SCALE GENOMIC DNA]</scope>
    <source>
        <strain evidence="2">LRV0_1</strain>
    </source>
</reference>
<evidence type="ECO:0000313" key="3">
    <source>
        <dbReference type="Proteomes" id="UP001234178"/>
    </source>
</evidence>
<dbReference type="Proteomes" id="UP001234178">
    <property type="component" value="Unassembled WGS sequence"/>
</dbReference>
<comment type="caution">
    <text evidence="2">The sequence shown here is derived from an EMBL/GenBank/DDBJ whole genome shotgun (WGS) entry which is preliminary data.</text>
</comment>
<gene>
    <name evidence="2" type="ORF">OUZ56_000266</name>
</gene>
<name>A0ABQ9ZZ63_9CRUS</name>
<feature type="compositionally biased region" description="Polar residues" evidence="1">
    <location>
        <begin position="33"/>
        <end position="44"/>
    </location>
</feature>
<feature type="region of interest" description="Disordered" evidence="1">
    <location>
        <begin position="1"/>
        <end position="88"/>
    </location>
</feature>
<evidence type="ECO:0000313" key="2">
    <source>
        <dbReference type="EMBL" id="KAK4018198.1"/>
    </source>
</evidence>
<protein>
    <submittedName>
        <fullName evidence="2">Uncharacterized protein</fullName>
    </submittedName>
</protein>
<organism evidence="2 3">
    <name type="scientific">Daphnia magna</name>
    <dbReference type="NCBI Taxonomy" id="35525"/>
    <lineage>
        <taxon>Eukaryota</taxon>
        <taxon>Metazoa</taxon>
        <taxon>Ecdysozoa</taxon>
        <taxon>Arthropoda</taxon>
        <taxon>Crustacea</taxon>
        <taxon>Branchiopoda</taxon>
        <taxon>Diplostraca</taxon>
        <taxon>Cladocera</taxon>
        <taxon>Anomopoda</taxon>
        <taxon>Daphniidae</taxon>
        <taxon>Daphnia</taxon>
    </lineage>
</organism>
<keyword evidence="3" id="KW-1185">Reference proteome</keyword>
<sequence length="154" mass="18206">MSGKHKSLPFRTPTIFLLKKEKRAKKKTKMDNRTTTADNRTPQENAPDRKPRRRQRVLLRLAADPLQTRQPLVEEPRSDRGSTTPPSKKVVVRRWRNWTTADPNEEMEEGYEKLKEILDLDPANRHPPLFWPPVTWADEDKCLHCNQERYPPPY</sequence>